<feature type="compositionally biased region" description="Polar residues" evidence="1">
    <location>
        <begin position="482"/>
        <end position="500"/>
    </location>
</feature>
<feature type="region of interest" description="Disordered" evidence="1">
    <location>
        <begin position="642"/>
        <end position="687"/>
    </location>
</feature>
<feature type="compositionally biased region" description="Polar residues" evidence="1">
    <location>
        <begin position="457"/>
        <end position="474"/>
    </location>
</feature>
<dbReference type="OrthoDB" id="4121287at2759"/>
<feature type="compositionally biased region" description="Basic residues" evidence="1">
    <location>
        <begin position="344"/>
        <end position="361"/>
    </location>
</feature>
<evidence type="ECO:0000313" key="2">
    <source>
        <dbReference type="EMBL" id="EHY57818.1"/>
    </source>
</evidence>
<organism evidence="2 3">
    <name type="scientific">Exophiala dermatitidis (strain ATCC 34100 / CBS 525.76 / NIH/UT8656)</name>
    <name type="common">Black yeast</name>
    <name type="synonym">Wangiella dermatitidis</name>
    <dbReference type="NCBI Taxonomy" id="858893"/>
    <lineage>
        <taxon>Eukaryota</taxon>
        <taxon>Fungi</taxon>
        <taxon>Dikarya</taxon>
        <taxon>Ascomycota</taxon>
        <taxon>Pezizomycotina</taxon>
        <taxon>Eurotiomycetes</taxon>
        <taxon>Chaetothyriomycetidae</taxon>
        <taxon>Chaetothyriales</taxon>
        <taxon>Herpotrichiellaceae</taxon>
        <taxon>Exophiala</taxon>
    </lineage>
</organism>
<feature type="compositionally biased region" description="Polar residues" evidence="1">
    <location>
        <begin position="439"/>
        <end position="449"/>
    </location>
</feature>
<protein>
    <submittedName>
        <fullName evidence="2">Uncharacterized protein</fullName>
    </submittedName>
</protein>
<feature type="compositionally biased region" description="Polar residues" evidence="1">
    <location>
        <begin position="818"/>
        <end position="831"/>
    </location>
</feature>
<dbReference type="HOGENOM" id="CLU_318070_0_0_1"/>
<dbReference type="RefSeq" id="XP_009158279.1">
    <property type="nucleotide sequence ID" value="XM_009160031.1"/>
</dbReference>
<feature type="compositionally biased region" description="Polar residues" evidence="1">
    <location>
        <begin position="745"/>
        <end position="755"/>
    </location>
</feature>
<evidence type="ECO:0000256" key="1">
    <source>
        <dbReference type="SAM" id="MobiDB-lite"/>
    </source>
</evidence>
<feature type="compositionally biased region" description="Polar residues" evidence="1">
    <location>
        <begin position="58"/>
        <end position="72"/>
    </location>
</feature>
<gene>
    <name evidence="2" type="ORF">HMPREF1120_05842</name>
</gene>
<dbReference type="VEuPathDB" id="FungiDB:HMPREF1120_05842"/>
<name>H6C1Z2_EXODN</name>
<feature type="compositionally biased region" description="Polar residues" evidence="1">
    <location>
        <begin position="762"/>
        <end position="777"/>
    </location>
</feature>
<dbReference type="EMBL" id="JH226134">
    <property type="protein sequence ID" value="EHY57818.1"/>
    <property type="molecule type" value="Genomic_DNA"/>
</dbReference>
<dbReference type="Proteomes" id="UP000007304">
    <property type="component" value="Unassembled WGS sequence"/>
</dbReference>
<proteinExistence type="predicted"/>
<feature type="compositionally biased region" description="Low complexity" evidence="1">
    <location>
        <begin position="864"/>
        <end position="875"/>
    </location>
</feature>
<keyword evidence="3" id="KW-1185">Reference proteome</keyword>
<dbReference type="InParanoid" id="H6C1Z2"/>
<feature type="region of interest" description="Disordered" evidence="1">
    <location>
        <begin position="1"/>
        <end position="31"/>
    </location>
</feature>
<dbReference type="AlphaFoldDB" id="H6C1Z2"/>
<feature type="region of interest" description="Disordered" evidence="1">
    <location>
        <begin position="596"/>
        <end position="630"/>
    </location>
</feature>
<feature type="region of interest" description="Disordered" evidence="1">
    <location>
        <begin position="44"/>
        <end position="91"/>
    </location>
</feature>
<feature type="compositionally biased region" description="Basic residues" evidence="1">
    <location>
        <begin position="849"/>
        <end position="863"/>
    </location>
</feature>
<feature type="compositionally biased region" description="Basic residues" evidence="1">
    <location>
        <begin position="326"/>
        <end position="336"/>
    </location>
</feature>
<accession>H6C1Z2</accession>
<feature type="compositionally biased region" description="Basic and acidic residues" evidence="1">
    <location>
        <begin position="308"/>
        <end position="325"/>
    </location>
</feature>
<evidence type="ECO:0000313" key="3">
    <source>
        <dbReference type="Proteomes" id="UP000007304"/>
    </source>
</evidence>
<dbReference type="OMA" id="RMEDYLI"/>
<feature type="region of interest" description="Disordered" evidence="1">
    <location>
        <begin position="714"/>
        <end position="915"/>
    </location>
</feature>
<dbReference type="eggNOG" id="ENOG502T3HB">
    <property type="taxonomic scope" value="Eukaryota"/>
</dbReference>
<feature type="compositionally biased region" description="Basic and acidic residues" evidence="1">
    <location>
        <begin position="895"/>
        <end position="908"/>
    </location>
</feature>
<feature type="compositionally biased region" description="Polar residues" evidence="1">
    <location>
        <begin position="723"/>
        <end position="738"/>
    </location>
</feature>
<sequence length="915" mass="97986">MPRQLRSIIKTPARYADRDDAQSKPRNGTRPEYPALLQATIVPFNPNHPPAAFPSLPLTGQKSHQEMVTNPTDLPEAPPGPTSLSLISPGPTRDLVNRYEAEYYRNGRPLLGSLGLPPAVGDSDEMAASDAESVILHPREAFSLDPEAPTWASLPLSLQYHIYMTLSEQYDRDKLCRVLGLTNQEKDDIETAVQDRHDHPYSLAELWSYGCHHSAPVPGIDGPNTSIDPDLLDKLMPDMLLVSRYELAYESEVVSAAGFLSSRSLPPELLGHWVPDTDGLESICPAGMLRQQDNQTGETEVEPGESSTAERDCTVGEAHETEVAKSKPKAQNKKRQLQSPAARAVKKAQGTKKKVPKKRGPKPAAPKVQKKRGPHPLATVTTPDSSGSPKSRSRKKTQKKATTGGPRRLSLIFKPAVGGGKPTIQQQQKQPPRPCTPERPSSSHITAPGSSAGRADQTPTTRLLSFDTKMSSFSRELILNEEGSSPGNNAVESSPISVASASEGGFGRAATPTPAATVLSKRKASPSDLRLSPPQIPRVSSSAGVKSYWRKSTINSGGNIDNCCYHGRPQTAFGTGPASTGMDTNAHAQMDKAIPSIEAPASVATATNQDAVRPPGTPRRPSYSPISENADDEEWQALLKGKTRFHAPGSPRRPSYSPITENEDDEEWQAKLRGPVAGNTKPNYRTGVRFSAPSALLPVTRESKRSSLASAWLAADNRPSIDRNPSSGNHHTLSSSANDRGLSGSVASTKTTGSGSLPLRGASNSNKSATSSFTSTPRLKLVLKRRSEPKTLGVGETEARPSIVEEVLAEMKEEQEQGIASRTRSSLSRMGTATPAPAPAPAVAEPTTKKTKGTTAAKKKPAKKTVTATAAANAKSGNKVQKSTAAKKGPNKKTKTLEKRQARVAGEKARRRLSL</sequence>
<reference evidence="2" key="1">
    <citation type="submission" date="2011-07" db="EMBL/GenBank/DDBJ databases">
        <title>The Genome Sequence of Exophiala (Wangiella) dermatitidis NIH/UT8656.</title>
        <authorList>
            <consortium name="The Broad Institute Genome Sequencing Platform"/>
            <person name="Cuomo C."/>
            <person name="Wang Z."/>
            <person name="Hunicke-Smith S."/>
            <person name="Szanislo P.J."/>
            <person name="Earl A."/>
            <person name="Young S.K."/>
            <person name="Zeng Q."/>
            <person name="Gargeya S."/>
            <person name="Fitzgerald M."/>
            <person name="Haas B."/>
            <person name="Abouelleil A."/>
            <person name="Alvarado L."/>
            <person name="Arachchi H.M."/>
            <person name="Berlin A."/>
            <person name="Brown A."/>
            <person name="Chapman S.B."/>
            <person name="Chen Z."/>
            <person name="Dunbar C."/>
            <person name="Freedman E."/>
            <person name="Gearin G."/>
            <person name="Gellesch M."/>
            <person name="Goldberg J."/>
            <person name="Griggs A."/>
            <person name="Gujja S."/>
            <person name="Heiman D."/>
            <person name="Howarth C."/>
            <person name="Larson L."/>
            <person name="Lui A."/>
            <person name="MacDonald P.J.P."/>
            <person name="Montmayeur A."/>
            <person name="Murphy C."/>
            <person name="Neiman D."/>
            <person name="Pearson M."/>
            <person name="Priest M."/>
            <person name="Roberts A."/>
            <person name="Saif S."/>
            <person name="Shea T."/>
            <person name="Shenoy N."/>
            <person name="Sisk P."/>
            <person name="Stolte C."/>
            <person name="Sykes S."/>
            <person name="Wortman J."/>
            <person name="Nusbaum C."/>
            <person name="Birren B."/>
        </authorList>
    </citation>
    <scope>NUCLEOTIDE SEQUENCE</scope>
    <source>
        <strain evidence="2">NIH/UT8656</strain>
    </source>
</reference>
<dbReference type="GeneID" id="20310481"/>
<feature type="region of interest" description="Disordered" evidence="1">
    <location>
        <begin position="289"/>
        <end position="545"/>
    </location>
</feature>